<protein>
    <submittedName>
        <fullName evidence="3">Metallophosphoesterase family protein</fullName>
    </submittedName>
</protein>
<dbReference type="PANTHER" id="PTHR42850:SF2">
    <property type="entry name" value="BLL5683 PROTEIN"/>
    <property type="match status" value="1"/>
</dbReference>
<dbReference type="AlphaFoldDB" id="A0A7S8IFG5"/>
<evidence type="ECO:0000313" key="3">
    <source>
        <dbReference type="EMBL" id="QPC83566.1"/>
    </source>
</evidence>
<evidence type="ECO:0000259" key="2">
    <source>
        <dbReference type="Pfam" id="PF12850"/>
    </source>
</evidence>
<dbReference type="InterPro" id="IPR024654">
    <property type="entry name" value="Calcineurin-like_PHP_lpxH"/>
</dbReference>
<dbReference type="PANTHER" id="PTHR42850">
    <property type="entry name" value="METALLOPHOSPHOESTERASE"/>
    <property type="match status" value="1"/>
</dbReference>
<name>A0A7S8IFG5_9CHLR</name>
<comment type="similarity">
    <text evidence="1">Belongs to the metallophosphoesterase superfamily. YfcE family.</text>
</comment>
<gene>
    <name evidence="3" type="ORF">G4Y79_04050</name>
</gene>
<dbReference type="GO" id="GO:0005737">
    <property type="term" value="C:cytoplasm"/>
    <property type="evidence" value="ECO:0007669"/>
    <property type="project" value="TreeGrafter"/>
</dbReference>
<evidence type="ECO:0000313" key="4">
    <source>
        <dbReference type="Proteomes" id="UP000594468"/>
    </source>
</evidence>
<dbReference type="CDD" id="cd00838">
    <property type="entry name" value="MPP_superfamily"/>
    <property type="match status" value="1"/>
</dbReference>
<sequence length="255" mass="28311">MRLAVFSDIHGNLIALEAVLADLASVGEVDLIWCLGDLVTGAARPAACVQRVRQLVEDYGKDKMQVIGGNTDRYLLTGERMPMPILTEETWQDRSQMFASRDALFNWSLSKLSWEDYEFLSKINGRELYTWVEGYGGVLGVHAVPGSDEPLSLGPDTSDEEARDALLDREGRLCLAGHTHHRMDRDVKTWRIINPGSVGWTFTQPGLAEWALLTFEDGDLTVDLRAVPYDVEAAIAEANTLGHPDPARVVKFLRG</sequence>
<dbReference type="GO" id="GO:0016791">
    <property type="term" value="F:phosphatase activity"/>
    <property type="evidence" value="ECO:0007669"/>
    <property type="project" value="TreeGrafter"/>
</dbReference>
<dbReference type="SUPFAM" id="SSF56300">
    <property type="entry name" value="Metallo-dependent phosphatases"/>
    <property type="match status" value="1"/>
</dbReference>
<dbReference type="KEGG" id="pmet:G4Y79_04050"/>
<dbReference type="Proteomes" id="UP000594468">
    <property type="component" value="Chromosome"/>
</dbReference>
<dbReference type="InterPro" id="IPR050126">
    <property type="entry name" value="Ap4A_hydrolase"/>
</dbReference>
<evidence type="ECO:0000256" key="1">
    <source>
        <dbReference type="ARBA" id="ARBA00008950"/>
    </source>
</evidence>
<dbReference type="InterPro" id="IPR011152">
    <property type="entry name" value="Pesterase_MJ0912"/>
</dbReference>
<keyword evidence="4" id="KW-1185">Reference proteome</keyword>
<reference evidence="3 4" key="1">
    <citation type="submission" date="2020-02" db="EMBL/GenBank/DDBJ databases">
        <authorList>
            <person name="Zheng R.K."/>
            <person name="Sun C.M."/>
        </authorList>
    </citation>
    <scope>NUCLEOTIDE SEQUENCE [LARGE SCALE GENOMIC DNA]</scope>
    <source>
        <strain evidence="4">rifampicinis</strain>
    </source>
</reference>
<dbReference type="Pfam" id="PF12850">
    <property type="entry name" value="Metallophos_2"/>
    <property type="match status" value="1"/>
</dbReference>
<dbReference type="EMBL" id="CP062983">
    <property type="protein sequence ID" value="QPC83566.1"/>
    <property type="molecule type" value="Genomic_DNA"/>
</dbReference>
<dbReference type="InterPro" id="IPR029052">
    <property type="entry name" value="Metallo-depent_PP-like"/>
</dbReference>
<dbReference type="RefSeq" id="WP_195171632.1">
    <property type="nucleotide sequence ID" value="NZ_CP062983.1"/>
</dbReference>
<feature type="domain" description="Calcineurin-like phosphoesterase" evidence="2">
    <location>
        <begin position="1"/>
        <end position="217"/>
    </location>
</feature>
<accession>A0A7S8IFG5</accession>
<proteinExistence type="inferred from homology"/>
<dbReference type="PIRSF" id="PIRSF000883">
    <property type="entry name" value="Pesterase_MJ0912"/>
    <property type="match status" value="1"/>
</dbReference>
<dbReference type="Gene3D" id="3.60.21.10">
    <property type="match status" value="1"/>
</dbReference>
<organism evidence="3 4">
    <name type="scientific">Phototrophicus methaneseepsis</name>
    <dbReference type="NCBI Taxonomy" id="2710758"/>
    <lineage>
        <taxon>Bacteria</taxon>
        <taxon>Bacillati</taxon>
        <taxon>Chloroflexota</taxon>
        <taxon>Candidatus Thermofontia</taxon>
        <taxon>Phototrophicales</taxon>
        <taxon>Phototrophicaceae</taxon>
        <taxon>Phototrophicus</taxon>
    </lineage>
</organism>